<evidence type="ECO:0000259" key="4">
    <source>
        <dbReference type="Pfam" id="PF23351"/>
    </source>
</evidence>
<protein>
    <submittedName>
        <fullName evidence="6">BardetBiedl syndrome 2 protein homolog [Strongylocentrotus purpuratus]</fullName>
    </submittedName>
</protein>
<dbReference type="GO" id="GO:1905515">
    <property type="term" value="P:non-motile cilium assembly"/>
    <property type="evidence" value="ECO:0007669"/>
    <property type="project" value="InterPro"/>
</dbReference>
<feature type="domain" description="BBS2 C-terminal helix bundle" evidence="4">
    <location>
        <begin position="414"/>
        <end position="438"/>
    </location>
</feature>
<dbReference type="InterPro" id="IPR055381">
    <property type="entry name" value="BBS2_CtH_dom"/>
</dbReference>
<feature type="domain" description="BBS2 GAE" evidence="2">
    <location>
        <begin position="97"/>
        <end position="180"/>
    </location>
</feature>
<dbReference type="InterPro" id="IPR055380">
    <property type="entry name" value="BBS2_hp_dom"/>
</dbReference>
<dbReference type="GO" id="GO:0034464">
    <property type="term" value="C:BBSome"/>
    <property type="evidence" value="ECO:0007669"/>
    <property type="project" value="InterPro"/>
</dbReference>
<dbReference type="InterPro" id="IPR055379">
    <property type="entry name" value="BBS2_pf_dom"/>
</dbReference>
<evidence type="ECO:0000259" key="2">
    <source>
        <dbReference type="Pfam" id="PF14782"/>
    </source>
</evidence>
<dbReference type="InterPro" id="IPR029333">
    <property type="entry name" value="BBS2_GAE_dom"/>
</dbReference>
<feature type="domain" description="BBS2 hairpin" evidence="5">
    <location>
        <begin position="310"/>
        <end position="407"/>
    </location>
</feature>
<dbReference type="PANTHER" id="PTHR32465:SF0">
    <property type="entry name" value="BARDET-BIEDL SYNDROME 2 PROTEIN"/>
    <property type="match status" value="1"/>
</dbReference>
<dbReference type="AlphaFoldDB" id="A0A0K2U534"/>
<dbReference type="Pfam" id="PF14782">
    <property type="entry name" value="BBS2_GAE"/>
    <property type="match status" value="1"/>
</dbReference>
<evidence type="ECO:0000259" key="3">
    <source>
        <dbReference type="Pfam" id="PF23350"/>
    </source>
</evidence>
<dbReference type="EMBL" id="HACA01015686">
    <property type="protein sequence ID" value="CDW33047.1"/>
    <property type="molecule type" value="Transcribed_RNA"/>
</dbReference>
<evidence type="ECO:0000259" key="5">
    <source>
        <dbReference type="Pfam" id="PF23353"/>
    </source>
</evidence>
<reference evidence="6" key="1">
    <citation type="submission" date="2014-05" db="EMBL/GenBank/DDBJ databases">
        <authorList>
            <person name="Chronopoulou M."/>
        </authorList>
    </citation>
    <scope>NUCLEOTIDE SEQUENCE</scope>
    <source>
        <tissue evidence="6">Whole organism</tissue>
    </source>
</reference>
<dbReference type="GO" id="GO:0016020">
    <property type="term" value="C:membrane"/>
    <property type="evidence" value="ECO:0007669"/>
    <property type="project" value="TreeGrafter"/>
</dbReference>
<keyword evidence="1" id="KW-0175">Coiled coil</keyword>
<proteinExistence type="predicted"/>
<organism evidence="6">
    <name type="scientific">Lepeophtheirus salmonis</name>
    <name type="common">Salmon louse</name>
    <name type="synonym">Caligus salmonis</name>
    <dbReference type="NCBI Taxonomy" id="72036"/>
    <lineage>
        <taxon>Eukaryota</taxon>
        <taxon>Metazoa</taxon>
        <taxon>Ecdysozoa</taxon>
        <taxon>Arthropoda</taxon>
        <taxon>Crustacea</taxon>
        <taxon>Multicrustacea</taxon>
        <taxon>Hexanauplia</taxon>
        <taxon>Copepoda</taxon>
        <taxon>Siphonostomatoida</taxon>
        <taxon>Caligidae</taxon>
        <taxon>Lepeophtheirus</taxon>
    </lineage>
</organism>
<evidence type="ECO:0000313" key="6">
    <source>
        <dbReference type="EMBL" id="CDW33047.1"/>
    </source>
</evidence>
<dbReference type="Pfam" id="PF23351">
    <property type="entry name" value="BBS2_CtH"/>
    <property type="match status" value="1"/>
</dbReference>
<dbReference type="Pfam" id="PF23350">
    <property type="entry name" value="BBS2_pf"/>
    <property type="match status" value="1"/>
</dbReference>
<dbReference type="Pfam" id="PF23353">
    <property type="entry name" value="BBS2_hp"/>
    <property type="match status" value="1"/>
</dbReference>
<accession>A0A0K2U534</accession>
<dbReference type="GO" id="GO:0031514">
    <property type="term" value="C:motile cilium"/>
    <property type="evidence" value="ECO:0007669"/>
    <property type="project" value="TreeGrafter"/>
</dbReference>
<dbReference type="GO" id="GO:0036064">
    <property type="term" value="C:ciliary basal body"/>
    <property type="evidence" value="ECO:0007669"/>
    <property type="project" value="TreeGrafter"/>
</dbReference>
<dbReference type="OrthoDB" id="2120021at2759"/>
<name>A0A0K2U534_LEPSM</name>
<dbReference type="InterPro" id="IPR016616">
    <property type="entry name" value="Bardet-Biedl_syndrome_2_prot"/>
</dbReference>
<evidence type="ECO:0000256" key="1">
    <source>
        <dbReference type="SAM" id="Coils"/>
    </source>
</evidence>
<dbReference type="GO" id="GO:0043005">
    <property type="term" value="C:neuron projection"/>
    <property type="evidence" value="ECO:0007669"/>
    <property type="project" value="TreeGrafter"/>
</dbReference>
<feature type="domain" description="BBS2 platform" evidence="3">
    <location>
        <begin position="184"/>
        <end position="298"/>
    </location>
</feature>
<dbReference type="PANTHER" id="PTHR32465">
    <property type="entry name" value="BARDET-BIEDL SYNDROME 2 PROTEIN"/>
    <property type="match status" value="1"/>
</dbReference>
<feature type="coiled-coil region" evidence="1">
    <location>
        <begin position="29"/>
        <end position="56"/>
    </location>
</feature>
<sequence length="444" mass="50690">MQLVVCGSEGEVRGYAPLISEGSRQGMLLNNDEEHLRELSAKKQNLLLELKNYQENQKFSNTDKLTARSDILSAGVGVIPAQTQLQTSLIANYSGTSAPHVELSLSTTNETIIKCVLIFAEGIFDGECFVQHYKIPESNVKVAIVPPKDIPVDLHVKAFIGYPNSKNFHVFELTRQLPRFSMYHLLTKESTDYKNLLPSGHIHFKLNERISRIIIWLNQTFLLEEEFEAPIPSNTDDFEIKFVFLRKLEECDSEDEAESELKNYLGIHFKMTYTGDVNLYSDSIEVAGDFIQSLADFLGLDDLRSVVDFPNELIKLQEYLLAAEELQLTRQRLSAEMADHSGIVRTFVVRAEDSRLLSDIKSVRKWYSQLFEINRGMISNYKIRCHNHENLMNTLKNVNQIIQKLARLRVGKTKSNIITDSRTAIKDNNIPQLLKVMKYGDPVQ</sequence>